<keyword evidence="4" id="KW-1185">Reference proteome</keyword>
<organism evidence="3 4">
    <name type="scientific">Jiella avicenniae</name>
    <dbReference type="NCBI Taxonomy" id="2907202"/>
    <lineage>
        <taxon>Bacteria</taxon>
        <taxon>Pseudomonadati</taxon>
        <taxon>Pseudomonadota</taxon>
        <taxon>Alphaproteobacteria</taxon>
        <taxon>Hyphomicrobiales</taxon>
        <taxon>Aurantimonadaceae</taxon>
        <taxon>Jiella</taxon>
    </lineage>
</organism>
<dbReference type="Proteomes" id="UP001139035">
    <property type="component" value="Unassembled WGS sequence"/>
</dbReference>
<name>A0A9X1NWL8_9HYPH</name>
<comment type="caution">
    <text evidence="3">The sequence shown here is derived from an EMBL/GenBank/DDBJ whole genome shotgun (WGS) entry which is preliminary data.</text>
</comment>
<keyword evidence="2" id="KW-0812">Transmembrane</keyword>
<protein>
    <submittedName>
        <fullName evidence="3">Uncharacterized protein</fullName>
    </submittedName>
</protein>
<evidence type="ECO:0000313" key="4">
    <source>
        <dbReference type="Proteomes" id="UP001139035"/>
    </source>
</evidence>
<proteinExistence type="predicted"/>
<reference evidence="3" key="1">
    <citation type="submission" date="2022-01" db="EMBL/GenBank/DDBJ databases">
        <title>Jiella avicenniae sp. nov., a novel endophytic bacterium isolated from bark of Avicennia marina.</title>
        <authorList>
            <person name="Tuo L."/>
        </authorList>
    </citation>
    <scope>NUCLEOTIDE SEQUENCE</scope>
    <source>
        <strain evidence="3">CBK1P-4</strain>
    </source>
</reference>
<keyword evidence="2" id="KW-0472">Membrane</keyword>
<feature type="transmembrane region" description="Helical" evidence="2">
    <location>
        <begin position="35"/>
        <end position="56"/>
    </location>
</feature>
<dbReference type="AlphaFoldDB" id="A0A9X1NWL8"/>
<dbReference type="EMBL" id="JAJUWU010000003">
    <property type="protein sequence ID" value="MCE7026887.1"/>
    <property type="molecule type" value="Genomic_DNA"/>
</dbReference>
<evidence type="ECO:0000313" key="3">
    <source>
        <dbReference type="EMBL" id="MCE7026887.1"/>
    </source>
</evidence>
<keyword evidence="2" id="KW-1133">Transmembrane helix</keyword>
<dbReference type="RefSeq" id="WP_233717583.1">
    <property type="nucleotide sequence ID" value="NZ_JAJUWU010000003.1"/>
</dbReference>
<feature type="region of interest" description="Disordered" evidence="1">
    <location>
        <begin position="1"/>
        <end position="23"/>
    </location>
</feature>
<gene>
    <name evidence="3" type="ORF">LZD57_02695</name>
</gene>
<evidence type="ECO:0000256" key="1">
    <source>
        <dbReference type="SAM" id="MobiDB-lite"/>
    </source>
</evidence>
<accession>A0A9X1NWL8</accession>
<sequence length="134" mass="14378">MTRGRIMGPAGRERDEDEKPLDPAAERVRRKMVRLLAVSIGIMLVGVMAVLGVVVYKTLPQPKGLGAPMVSVELPADEEIVETGLDGDRAMIRTRAGGVDRLYVVSLADGAIVKRLDVSRGGATRVDLEKAASR</sequence>
<evidence type="ECO:0000256" key="2">
    <source>
        <dbReference type="SAM" id="Phobius"/>
    </source>
</evidence>